<protein>
    <recommendedName>
        <fullName evidence="2">HTH cro/C1-type domain-containing protein</fullName>
    </recommendedName>
</protein>
<dbReference type="AlphaFoldDB" id="A0A512RII6"/>
<evidence type="ECO:0000313" key="3">
    <source>
        <dbReference type="EMBL" id="GEP95516.1"/>
    </source>
</evidence>
<accession>A0A512RII6</accession>
<dbReference type="RefSeq" id="WP_222614333.1">
    <property type="nucleotide sequence ID" value="NZ_BKAU01000001.1"/>
</dbReference>
<dbReference type="Proteomes" id="UP000321436">
    <property type="component" value="Unassembled WGS sequence"/>
</dbReference>
<dbReference type="PANTHER" id="PTHR46797">
    <property type="entry name" value="HTH-TYPE TRANSCRIPTIONAL REGULATOR"/>
    <property type="match status" value="1"/>
</dbReference>
<dbReference type="GO" id="GO:0003700">
    <property type="term" value="F:DNA-binding transcription factor activity"/>
    <property type="evidence" value="ECO:0007669"/>
    <property type="project" value="TreeGrafter"/>
</dbReference>
<proteinExistence type="predicted"/>
<evidence type="ECO:0000256" key="1">
    <source>
        <dbReference type="ARBA" id="ARBA00023125"/>
    </source>
</evidence>
<dbReference type="SUPFAM" id="SSF47413">
    <property type="entry name" value="lambda repressor-like DNA-binding domains"/>
    <property type="match status" value="1"/>
</dbReference>
<dbReference type="PROSITE" id="PS50943">
    <property type="entry name" value="HTH_CROC1"/>
    <property type="match status" value="1"/>
</dbReference>
<organism evidence="3 4">
    <name type="scientific">Chitinophaga cymbidii</name>
    <dbReference type="NCBI Taxonomy" id="1096750"/>
    <lineage>
        <taxon>Bacteria</taxon>
        <taxon>Pseudomonadati</taxon>
        <taxon>Bacteroidota</taxon>
        <taxon>Chitinophagia</taxon>
        <taxon>Chitinophagales</taxon>
        <taxon>Chitinophagaceae</taxon>
        <taxon>Chitinophaga</taxon>
    </lineage>
</organism>
<keyword evidence="1" id="KW-0238">DNA-binding</keyword>
<name>A0A512RII6_9BACT</name>
<gene>
    <name evidence="3" type="ORF">CCY01nite_17760</name>
</gene>
<sequence>MEKDLAIRKKFGANLKRLREGKGMTQTDLAFEADIEPSHISRIERGTTNTSLTTIVTLADALKVHPSELMKF</sequence>
<feature type="domain" description="HTH cro/C1-type" evidence="2">
    <location>
        <begin position="15"/>
        <end position="69"/>
    </location>
</feature>
<dbReference type="GO" id="GO:0005829">
    <property type="term" value="C:cytosol"/>
    <property type="evidence" value="ECO:0007669"/>
    <property type="project" value="TreeGrafter"/>
</dbReference>
<dbReference type="InterPro" id="IPR001387">
    <property type="entry name" value="Cro/C1-type_HTH"/>
</dbReference>
<dbReference type="CDD" id="cd00093">
    <property type="entry name" value="HTH_XRE"/>
    <property type="match status" value="1"/>
</dbReference>
<dbReference type="InterPro" id="IPR050807">
    <property type="entry name" value="TransReg_Diox_bact_type"/>
</dbReference>
<dbReference type="GO" id="GO:0003677">
    <property type="term" value="F:DNA binding"/>
    <property type="evidence" value="ECO:0007669"/>
    <property type="project" value="UniProtKB-KW"/>
</dbReference>
<dbReference type="Pfam" id="PF01381">
    <property type="entry name" value="HTH_3"/>
    <property type="match status" value="1"/>
</dbReference>
<evidence type="ECO:0000259" key="2">
    <source>
        <dbReference type="PROSITE" id="PS50943"/>
    </source>
</evidence>
<dbReference type="InterPro" id="IPR010982">
    <property type="entry name" value="Lambda_DNA-bd_dom_sf"/>
</dbReference>
<dbReference type="SMART" id="SM00530">
    <property type="entry name" value="HTH_XRE"/>
    <property type="match status" value="1"/>
</dbReference>
<dbReference type="EMBL" id="BKAU01000001">
    <property type="protein sequence ID" value="GEP95516.1"/>
    <property type="molecule type" value="Genomic_DNA"/>
</dbReference>
<keyword evidence="4" id="KW-1185">Reference proteome</keyword>
<dbReference type="PANTHER" id="PTHR46797:SF1">
    <property type="entry name" value="METHYLPHOSPHONATE SYNTHASE"/>
    <property type="match status" value="1"/>
</dbReference>
<dbReference type="Gene3D" id="1.10.260.40">
    <property type="entry name" value="lambda repressor-like DNA-binding domains"/>
    <property type="match status" value="1"/>
</dbReference>
<reference evidence="3 4" key="1">
    <citation type="submission" date="2019-07" db="EMBL/GenBank/DDBJ databases">
        <title>Whole genome shotgun sequence of Chitinophaga cymbidii NBRC 109752.</title>
        <authorList>
            <person name="Hosoyama A."/>
            <person name="Uohara A."/>
            <person name="Ohji S."/>
            <person name="Ichikawa N."/>
        </authorList>
    </citation>
    <scope>NUCLEOTIDE SEQUENCE [LARGE SCALE GENOMIC DNA]</scope>
    <source>
        <strain evidence="3 4">NBRC 109752</strain>
    </source>
</reference>
<comment type="caution">
    <text evidence="3">The sequence shown here is derived from an EMBL/GenBank/DDBJ whole genome shotgun (WGS) entry which is preliminary data.</text>
</comment>
<evidence type="ECO:0000313" key="4">
    <source>
        <dbReference type="Proteomes" id="UP000321436"/>
    </source>
</evidence>